<evidence type="ECO:0000313" key="3">
    <source>
        <dbReference type="Proteomes" id="UP001444661"/>
    </source>
</evidence>
<sequence>MATVQACPPRGRRRARCRGTRRSEEDTDAAAVEQAYRLSRLYVQCRFADAVGDEQVGARRLRAA</sequence>
<gene>
    <name evidence="2" type="ORF">PG993_014105</name>
</gene>
<proteinExistence type="predicted"/>
<feature type="compositionally biased region" description="Basic residues" evidence="1">
    <location>
        <begin position="10"/>
        <end position="20"/>
    </location>
</feature>
<protein>
    <submittedName>
        <fullName evidence="2">Uncharacterized protein</fullName>
    </submittedName>
</protein>
<feature type="region of interest" description="Disordered" evidence="1">
    <location>
        <begin position="1"/>
        <end position="24"/>
    </location>
</feature>
<name>A0ABR1RT90_9PEZI</name>
<accession>A0ABR1RT90</accession>
<dbReference type="Proteomes" id="UP001444661">
    <property type="component" value="Unassembled WGS sequence"/>
</dbReference>
<reference evidence="2 3" key="1">
    <citation type="submission" date="2023-01" db="EMBL/GenBank/DDBJ databases">
        <title>Analysis of 21 Apiospora genomes using comparative genomics revels a genus with tremendous synthesis potential of carbohydrate active enzymes and secondary metabolites.</title>
        <authorList>
            <person name="Sorensen T."/>
        </authorList>
    </citation>
    <scope>NUCLEOTIDE SEQUENCE [LARGE SCALE GENOMIC DNA]</scope>
    <source>
        <strain evidence="2 3">CBS 33761</strain>
    </source>
</reference>
<dbReference type="EMBL" id="JAQQWK010000013">
    <property type="protein sequence ID" value="KAK8017779.1"/>
    <property type="molecule type" value="Genomic_DNA"/>
</dbReference>
<evidence type="ECO:0000313" key="2">
    <source>
        <dbReference type="EMBL" id="KAK8017779.1"/>
    </source>
</evidence>
<organism evidence="2 3">
    <name type="scientific">Apiospora rasikravindrae</name>
    <dbReference type="NCBI Taxonomy" id="990691"/>
    <lineage>
        <taxon>Eukaryota</taxon>
        <taxon>Fungi</taxon>
        <taxon>Dikarya</taxon>
        <taxon>Ascomycota</taxon>
        <taxon>Pezizomycotina</taxon>
        <taxon>Sordariomycetes</taxon>
        <taxon>Xylariomycetidae</taxon>
        <taxon>Amphisphaeriales</taxon>
        <taxon>Apiosporaceae</taxon>
        <taxon>Apiospora</taxon>
    </lineage>
</organism>
<comment type="caution">
    <text evidence="2">The sequence shown here is derived from an EMBL/GenBank/DDBJ whole genome shotgun (WGS) entry which is preliminary data.</text>
</comment>
<keyword evidence="3" id="KW-1185">Reference proteome</keyword>
<evidence type="ECO:0000256" key="1">
    <source>
        <dbReference type="SAM" id="MobiDB-lite"/>
    </source>
</evidence>